<reference evidence="7 8" key="1">
    <citation type="journal article" date="2014" name="Antonie Van Leeuwenhoek">
        <title>Hyphomonas beringensis sp. nov. and Hyphomonas chukchiensis sp. nov., isolated from surface seawater of the Bering Sea and Chukchi Sea.</title>
        <authorList>
            <person name="Li C."/>
            <person name="Lai Q."/>
            <person name="Li G."/>
            <person name="Dong C."/>
            <person name="Wang J."/>
            <person name="Liao Y."/>
            <person name="Shao Z."/>
        </authorList>
    </citation>
    <scope>NUCLEOTIDE SEQUENCE [LARGE SCALE GENOMIC DNA]</scope>
    <source>
        <strain evidence="7 8">SCH89</strain>
    </source>
</reference>
<dbReference type="PANTHER" id="PTHR31885">
    <property type="entry name" value="GH04784P"/>
    <property type="match status" value="1"/>
</dbReference>
<feature type="transmembrane region" description="Helical" evidence="6">
    <location>
        <begin position="81"/>
        <end position="98"/>
    </location>
</feature>
<feature type="transmembrane region" description="Helical" evidence="6">
    <location>
        <begin position="156"/>
        <end position="176"/>
    </location>
</feature>
<name>A0A059G7U2_9PROT</name>
<dbReference type="Pfam" id="PF07947">
    <property type="entry name" value="YhhN"/>
    <property type="match status" value="1"/>
</dbReference>
<protein>
    <recommendedName>
        <fullName evidence="9">Lysoplasmalogenase</fullName>
    </recommendedName>
</protein>
<proteinExistence type="inferred from homology"/>
<keyword evidence="4 6" id="KW-1133">Transmembrane helix</keyword>
<evidence type="ECO:0000256" key="1">
    <source>
        <dbReference type="ARBA" id="ARBA00004141"/>
    </source>
</evidence>
<evidence type="ECO:0000313" key="8">
    <source>
        <dbReference type="Proteomes" id="UP000024942"/>
    </source>
</evidence>
<dbReference type="STRING" id="1280953.HOC_10044"/>
<evidence type="ECO:0000256" key="5">
    <source>
        <dbReference type="ARBA" id="ARBA00023136"/>
    </source>
</evidence>
<dbReference type="eggNOG" id="COG3714">
    <property type="taxonomic scope" value="Bacteria"/>
</dbReference>
<dbReference type="AlphaFoldDB" id="A0A059G7U2"/>
<dbReference type="OrthoDB" id="345840at2"/>
<evidence type="ECO:0000313" key="7">
    <source>
        <dbReference type="EMBL" id="KDA02553.1"/>
    </source>
</evidence>
<dbReference type="RefSeq" id="WP_035538066.1">
    <property type="nucleotide sequence ID" value="NZ_ARYL01000013.1"/>
</dbReference>
<keyword evidence="5 6" id="KW-0472">Membrane</keyword>
<evidence type="ECO:0000256" key="6">
    <source>
        <dbReference type="SAM" id="Phobius"/>
    </source>
</evidence>
<feature type="transmembrane region" description="Helical" evidence="6">
    <location>
        <begin position="196"/>
        <end position="214"/>
    </location>
</feature>
<dbReference type="GO" id="GO:0016787">
    <property type="term" value="F:hydrolase activity"/>
    <property type="evidence" value="ECO:0007669"/>
    <property type="project" value="TreeGrafter"/>
</dbReference>
<feature type="transmembrane region" description="Helical" evidence="6">
    <location>
        <begin position="6"/>
        <end position="24"/>
    </location>
</feature>
<dbReference type="PANTHER" id="PTHR31885:SF6">
    <property type="entry name" value="GH04784P"/>
    <property type="match status" value="1"/>
</dbReference>
<evidence type="ECO:0000256" key="2">
    <source>
        <dbReference type="ARBA" id="ARBA00007375"/>
    </source>
</evidence>
<dbReference type="InterPro" id="IPR012506">
    <property type="entry name" value="TMEM86B-like"/>
</dbReference>
<comment type="caution">
    <text evidence="7">The sequence shown here is derived from an EMBL/GenBank/DDBJ whole genome shotgun (WGS) entry which is preliminary data.</text>
</comment>
<sequence>MTGGDISLYGALALGALYGAGFCYREKSVAGLVIKTGSTALLALWACLAGGPLLLVAALALSSLGDLFLALKGEAWLKSGMAAFFLAHVAYVVLFWGLGADDRTLLVLVAQIVLVFGGAVFLRWLAPWLGEMRIPVFAYTAVILMMGAAALNLPPVLWPVTLGALMFIASDVILSLQLFKKPADVPAGTVSSLAVWILYFGGQALIGWGLLAALA</sequence>
<accession>A0A059G7U2</accession>
<comment type="similarity">
    <text evidence="2">Belongs to the TMEM86 family.</text>
</comment>
<feature type="transmembrane region" description="Helical" evidence="6">
    <location>
        <begin position="105"/>
        <end position="126"/>
    </location>
</feature>
<keyword evidence="8" id="KW-1185">Reference proteome</keyword>
<keyword evidence="3 6" id="KW-0812">Transmembrane</keyword>
<evidence type="ECO:0000256" key="4">
    <source>
        <dbReference type="ARBA" id="ARBA00022989"/>
    </source>
</evidence>
<dbReference type="GO" id="GO:0016020">
    <property type="term" value="C:membrane"/>
    <property type="evidence" value="ECO:0007669"/>
    <property type="project" value="UniProtKB-SubCell"/>
</dbReference>
<evidence type="ECO:0000256" key="3">
    <source>
        <dbReference type="ARBA" id="ARBA00022692"/>
    </source>
</evidence>
<comment type="subcellular location">
    <subcellularLocation>
        <location evidence="1">Membrane</location>
        <topology evidence="1">Multi-pass membrane protein</topology>
    </subcellularLocation>
</comment>
<dbReference type="EMBL" id="ARYL01000013">
    <property type="protein sequence ID" value="KDA02553.1"/>
    <property type="molecule type" value="Genomic_DNA"/>
</dbReference>
<feature type="transmembrane region" description="Helical" evidence="6">
    <location>
        <begin position="132"/>
        <end position="151"/>
    </location>
</feature>
<organism evidence="7 8">
    <name type="scientific">Hyphomonas oceanitis SCH89</name>
    <dbReference type="NCBI Taxonomy" id="1280953"/>
    <lineage>
        <taxon>Bacteria</taxon>
        <taxon>Pseudomonadati</taxon>
        <taxon>Pseudomonadota</taxon>
        <taxon>Alphaproteobacteria</taxon>
        <taxon>Hyphomonadales</taxon>
        <taxon>Hyphomonadaceae</taxon>
        <taxon>Hyphomonas</taxon>
    </lineage>
</organism>
<dbReference type="PATRIC" id="fig|1280953.3.peg.2029"/>
<evidence type="ECO:0008006" key="9">
    <source>
        <dbReference type="Google" id="ProtNLM"/>
    </source>
</evidence>
<dbReference type="Proteomes" id="UP000024942">
    <property type="component" value="Unassembled WGS sequence"/>
</dbReference>
<gene>
    <name evidence="7" type="ORF">HOC_10044</name>
</gene>
<feature type="transmembrane region" description="Helical" evidence="6">
    <location>
        <begin position="36"/>
        <end position="61"/>
    </location>
</feature>